<keyword evidence="2" id="KW-1185">Reference proteome</keyword>
<protein>
    <submittedName>
        <fullName evidence="1">Uncharacterized protein</fullName>
    </submittedName>
</protein>
<comment type="caution">
    <text evidence="1">The sequence shown here is derived from an EMBL/GenBank/DDBJ whole genome shotgun (WGS) entry which is preliminary data.</text>
</comment>
<dbReference type="EMBL" id="CAAALY010114060">
    <property type="protein sequence ID" value="VEL30644.1"/>
    <property type="molecule type" value="Genomic_DNA"/>
</dbReference>
<reference evidence="1" key="1">
    <citation type="submission" date="2018-11" db="EMBL/GenBank/DDBJ databases">
        <authorList>
            <consortium name="Pathogen Informatics"/>
        </authorList>
    </citation>
    <scope>NUCLEOTIDE SEQUENCE</scope>
</reference>
<dbReference type="AlphaFoldDB" id="A0A3S5C291"/>
<accession>A0A3S5C291</accession>
<name>A0A3S5C291_9PLAT</name>
<dbReference type="Proteomes" id="UP000784294">
    <property type="component" value="Unassembled WGS sequence"/>
</dbReference>
<sequence>MPPESDRHRTGLSQKLLKYGSHPARPKLRFCVISSLPGIVMLHPCLIASRLFQSFPAINSSLHSTPPPFRQSDIFADAHVYEVFVRALRFTPPRAPLPAQPMLV</sequence>
<gene>
    <name evidence="1" type="ORF">PXEA_LOCUS24084</name>
</gene>
<organism evidence="1 2">
    <name type="scientific">Protopolystoma xenopodis</name>
    <dbReference type="NCBI Taxonomy" id="117903"/>
    <lineage>
        <taxon>Eukaryota</taxon>
        <taxon>Metazoa</taxon>
        <taxon>Spiralia</taxon>
        <taxon>Lophotrochozoa</taxon>
        <taxon>Platyhelminthes</taxon>
        <taxon>Monogenea</taxon>
        <taxon>Polyopisthocotylea</taxon>
        <taxon>Polystomatidea</taxon>
        <taxon>Polystomatidae</taxon>
        <taxon>Protopolystoma</taxon>
    </lineage>
</organism>
<evidence type="ECO:0000313" key="1">
    <source>
        <dbReference type="EMBL" id="VEL30644.1"/>
    </source>
</evidence>
<evidence type="ECO:0000313" key="2">
    <source>
        <dbReference type="Proteomes" id="UP000784294"/>
    </source>
</evidence>
<proteinExistence type="predicted"/>